<evidence type="ECO:0000256" key="3">
    <source>
        <dbReference type="ARBA" id="ARBA00022840"/>
    </source>
</evidence>
<dbReference type="AlphaFoldDB" id="A0A9D2DAP8"/>
<gene>
    <name evidence="6" type="ORF">H9817_05985</name>
</gene>
<evidence type="ECO:0000313" key="7">
    <source>
        <dbReference type="Proteomes" id="UP000824017"/>
    </source>
</evidence>
<dbReference type="InterPro" id="IPR020575">
    <property type="entry name" value="Hsp90_N"/>
</dbReference>
<organism evidence="6 7">
    <name type="scientific">Candidatus Mediterraneibacter stercorigallinarum</name>
    <dbReference type="NCBI Taxonomy" id="2838686"/>
    <lineage>
        <taxon>Bacteria</taxon>
        <taxon>Bacillati</taxon>
        <taxon>Bacillota</taxon>
        <taxon>Clostridia</taxon>
        <taxon>Lachnospirales</taxon>
        <taxon>Lachnospiraceae</taxon>
        <taxon>Mediterraneibacter</taxon>
    </lineage>
</organism>
<comment type="similarity">
    <text evidence="1">Belongs to the heat shock protein 90 family.</text>
</comment>
<evidence type="ECO:0000256" key="2">
    <source>
        <dbReference type="ARBA" id="ARBA00022741"/>
    </source>
</evidence>
<dbReference type="PANTHER" id="PTHR11528">
    <property type="entry name" value="HEAT SHOCK PROTEIN 90 FAMILY MEMBER"/>
    <property type="match status" value="1"/>
</dbReference>
<dbReference type="Pfam" id="PF13589">
    <property type="entry name" value="HATPase_c_3"/>
    <property type="match status" value="1"/>
</dbReference>
<accession>A0A9D2DAP8</accession>
<comment type="caution">
    <text evidence="6">The sequence shown here is derived from an EMBL/GenBank/DDBJ whole genome shotgun (WGS) entry which is preliminary data.</text>
</comment>
<keyword evidence="2" id="KW-0547">Nucleotide-binding</keyword>
<dbReference type="GO" id="GO:0140662">
    <property type="term" value="F:ATP-dependent protein folding chaperone"/>
    <property type="evidence" value="ECO:0007669"/>
    <property type="project" value="InterPro"/>
</dbReference>
<name>A0A9D2DAP8_9FIRM</name>
<reference evidence="6" key="1">
    <citation type="journal article" date="2021" name="PeerJ">
        <title>Extensive microbial diversity within the chicken gut microbiome revealed by metagenomics and culture.</title>
        <authorList>
            <person name="Gilroy R."/>
            <person name="Ravi A."/>
            <person name="Getino M."/>
            <person name="Pursley I."/>
            <person name="Horton D.L."/>
            <person name="Alikhan N.F."/>
            <person name="Baker D."/>
            <person name="Gharbi K."/>
            <person name="Hall N."/>
            <person name="Watson M."/>
            <person name="Adriaenssens E.M."/>
            <person name="Foster-Nyarko E."/>
            <person name="Jarju S."/>
            <person name="Secka A."/>
            <person name="Antonio M."/>
            <person name="Oren A."/>
            <person name="Chaudhuri R.R."/>
            <person name="La Ragione R."/>
            <person name="Hildebrand F."/>
            <person name="Pallen M.J."/>
        </authorList>
    </citation>
    <scope>NUCLEOTIDE SEQUENCE</scope>
    <source>
        <strain evidence="6">ChiGjej1B1-13045</strain>
    </source>
</reference>
<reference evidence="6" key="2">
    <citation type="submission" date="2021-04" db="EMBL/GenBank/DDBJ databases">
        <authorList>
            <person name="Gilroy R."/>
        </authorList>
    </citation>
    <scope>NUCLEOTIDE SEQUENCE</scope>
    <source>
        <strain evidence="6">ChiGjej1B1-13045</strain>
    </source>
</reference>
<feature type="domain" description="HD-CE" evidence="5">
    <location>
        <begin position="55"/>
        <end position="302"/>
    </location>
</feature>
<dbReference type="InterPro" id="IPR001404">
    <property type="entry name" value="Hsp90_fam"/>
</dbReference>
<dbReference type="SUPFAM" id="SSF55874">
    <property type="entry name" value="ATPase domain of HSP90 chaperone/DNA topoisomerase II/histidine kinase"/>
    <property type="match status" value="1"/>
</dbReference>
<dbReference type="GO" id="GO:0051082">
    <property type="term" value="F:unfolded protein binding"/>
    <property type="evidence" value="ECO:0007669"/>
    <property type="project" value="InterPro"/>
</dbReference>
<dbReference type="EMBL" id="DXCD01000158">
    <property type="protein sequence ID" value="HIZ13458.1"/>
    <property type="molecule type" value="Genomic_DNA"/>
</dbReference>
<dbReference type="Proteomes" id="UP000824017">
    <property type="component" value="Unassembled WGS sequence"/>
</dbReference>
<sequence>MGFRDERLWEILKEKAEEEDQGRRPDRQIKEKYLSAVESVCEYGVQRADTIRDTFPMYTLHNETHICNVMRLMEALLGDGAGRLSRDETAMLIMTACCHDIGMSYSEEDKEELFEDTDRLNLYLDSHCGEYVKAYQAGNDTPQMTEDMIQDYLRSIHHKRVRELLYKREWPQVLNGRIEREDLIRVCQSHGEDCEALEKIEPSPHMDLRFCGVLLRLADILDFDTSRAPEAVYEYSGFGRVQSAAGIKSKEEWDKHISSNGFDFTAVKDRSYPYSLDYSAECKSMQVEQTVNCYLDWVDRELVDCNQLLQKYNGEWQNFVLPGKINRRITSSGYKSGQYRLTLDQDQVMQLFTGENLYDDPAVFVRELIQNAIDAVRTRKQLDRELPSGWKGQINIRCWMDEEGYHWFRIEDNGIGMTEEIIRNYFLKVGCSYYNSDEFVQAKLQCRADSDYTPISRFGIGILSCFMGDKKNNRVEVSTKHFNENGEYYPALRLSMHGINGYFYLADKKEGHMPGPMVGKNGKEQKPYLNQPGTVVAVRTNLYQSGMYGSFKEVVDKYVMYPEVKIHYEDEECSYDYLTEKEFFDEVHSFQPSEDPKKRGVLEIPIPEDEFQKLYDKIPELEQVKRPLPKILLKCVPMDEYTQSPYLNGVALIGRLEHGFGSVEIEIDGEKFEAGVEGRIAFLKAGRITLTIGLKYAENAKLILRKLFNAAAPDMNFGDWSSWHTQEFCFPVRNRQTEYLEEYRRKTNRHRVEIDVRANYGEWFSRLCERAFIYPGGCSIVHNGILCTDNTGYPYSYQNMRSWDKLILLLM</sequence>
<protein>
    <submittedName>
        <fullName evidence="6">ATP-binding protein</fullName>
    </submittedName>
</protein>
<dbReference type="Pfam" id="PF24391">
    <property type="entry name" value="HD-CE"/>
    <property type="match status" value="1"/>
</dbReference>
<dbReference type="InterPro" id="IPR056471">
    <property type="entry name" value="HD-CE"/>
</dbReference>
<dbReference type="PRINTS" id="PR00775">
    <property type="entry name" value="HEATSHOCK90"/>
</dbReference>
<evidence type="ECO:0000313" key="6">
    <source>
        <dbReference type="EMBL" id="HIZ13458.1"/>
    </source>
</evidence>
<evidence type="ECO:0000259" key="5">
    <source>
        <dbReference type="Pfam" id="PF24391"/>
    </source>
</evidence>
<dbReference type="InterPro" id="IPR036890">
    <property type="entry name" value="HATPase_C_sf"/>
</dbReference>
<evidence type="ECO:0000256" key="1">
    <source>
        <dbReference type="ARBA" id="ARBA00008239"/>
    </source>
</evidence>
<dbReference type="Gene3D" id="3.30.565.10">
    <property type="entry name" value="Histidine kinase-like ATPase, C-terminal domain"/>
    <property type="match status" value="1"/>
</dbReference>
<feature type="non-terminal residue" evidence="6">
    <location>
        <position position="811"/>
    </location>
</feature>
<keyword evidence="3 6" id="KW-0067">ATP-binding</keyword>
<proteinExistence type="inferred from homology"/>
<evidence type="ECO:0000256" key="4">
    <source>
        <dbReference type="ARBA" id="ARBA00023186"/>
    </source>
</evidence>
<dbReference type="GO" id="GO:0005524">
    <property type="term" value="F:ATP binding"/>
    <property type="evidence" value="ECO:0007669"/>
    <property type="project" value="UniProtKB-KW"/>
</dbReference>
<keyword evidence="4" id="KW-0143">Chaperone</keyword>
<dbReference type="GO" id="GO:0016887">
    <property type="term" value="F:ATP hydrolysis activity"/>
    <property type="evidence" value="ECO:0007669"/>
    <property type="project" value="InterPro"/>
</dbReference>